<organism evidence="2 3">
    <name type="scientific">Sphaerulina musiva (strain SO2202)</name>
    <name type="common">Poplar stem canker fungus</name>
    <name type="synonym">Septoria musiva</name>
    <dbReference type="NCBI Taxonomy" id="692275"/>
    <lineage>
        <taxon>Eukaryota</taxon>
        <taxon>Fungi</taxon>
        <taxon>Dikarya</taxon>
        <taxon>Ascomycota</taxon>
        <taxon>Pezizomycotina</taxon>
        <taxon>Dothideomycetes</taxon>
        <taxon>Dothideomycetidae</taxon>
        <taxon>Mycosphaerellales</taxon>
        <taxon>Mycosphaerellaceae</taxon>
        <taxon>Sphaerulina</taxon>
    </lineage>
</organism>
<dbReference type="EMBL" id="KB456266">
    <property type="protein sequence ID" value="EMF11276.1"/>
    <property type="molecule type" value="Genomic_DNA"/>
</dbReference>
<evidence type="ECO:0000256" key="1">
    <source>
        <dbReference type="SAM" id="MobiDB-lite"/>
    </source>
</evidence>
<sequence length="409" mass="45905">MLSARRVSLRIAFPPCCAKATRARRLLSDDGRKVSLIEQLFPEETKRYEEQQKATREIPRLPLGPLPPKSVKETEQLSLRPNRADGEARLHASERARRSQIEVDQPGTAVLVLRNASKNLTVEDFRRLIPQGRHIEGWTLQEGDILQVVPGRDLSTLEHLNYYFILFSTGLGADTYRTHATRIHKLAAIHTPTSNTSPIPPPPGYMIEGLDAHAAIEAYALVPPRQKLELRLLRPPFTPVVQSIIDHGGYKSLVSRKDKMPFEARLTMEGPQLQVNALRHLMLQTGKLRNLTWSGGDKYHVQITSWGPRASPGALSDSAWARRNADGAVDDSAHESSRSRRRESSETMGEKQQLRRTPGNVFIVGFHTEDAAQSFVAYWHKRPLHNSATATVPDVEGDLPPIAHVEMLW</sequence>
<dbReference type="HOGENOM" id="CLU_045435_2_1_1"/>
<protein>
    <submittedName>
        <fullName evidence="2">Uncharacterized protein</fullName>
    </submittedName>
</protein>
<evidence type="ECO:0000313" key="3">
    <source>
        <dbReference type="Proteomes" id="UP000016931"/>
    </source>
</evidence>
<reference evidence="2 3" key="1">
    <citation type="journal article" date="2012" name="PLoS Pathog.">
        <title>Diverse lifestyles and strategies of plant pathogenesis encoded in the genomes of eighteen Dothideomycetes fungi.</title>
        <authorList>
            <person name="Ohm R.A."/>
            <person name="Feau N."/>
            <person name="Henrissat B."/>
            <person name="Schoch C.L."/>
            <person name="Horwitz B.A."/>
            <person name="Barry K.W."/>
            <person name="Condon B.J."/>
            <person name="Copeland A.C."/>
            <person name="Dhillon B."/>
            <person name="Glaser F."/>
            <person name="Hesse C.N."/>
            <person name="Kosti I."/>
            <person name="LaButti K."/>
            <person name="Lindquist E.A."/>
            <person name="Lucas S."/>
            <person name="Salamov A.A."/>
            <person name="Bradshaw R.E."/>
            <person name="Ciuffetti L."/>
            <person name="Hamelin R.C."/>
            <person name="Kema G.H.J."/>
            <person name="Lawrence C."/>
            <person name="Scott J.A."/>
            <person name="Spatafora J.W."/>
            <person name="Turgeon B.G."/>
            <person name="de Wit P.J.G.M."/>
            <person name="Zhong S."/>
            <person name="Goodwin S.B."/>
            <person name="Grigoriev I.V."/>
        </authorList>
    </citation>
    <scope>NUCLEOTIDE SEQUENCE [LARGE SCALE GENOMIC DNA]</scope>
    <source>
        <strain evidence="2 3">SO2202</strain>
    </source>
</reference>
<keyword evidence="3" id="KW-1185">Reference proteome</keyword>
<dbReference type="eggNOG" id="ENOG502SPB4">
    <property type="taxonomic scope" value="Eukaryota"/>
</dbReference>
<name>M3CE14_SPHMS</name>
<feature type="compositionally biased region" description="Basic and acidic residues" evidence="1">
    <location>
        <begin position="331"/>
        <end position="353"/>
    </location>
</feature>
<dbReference type="RefSeq" id="XP_016759397.1">
    <property type="nucleotide sequence ID" value="XM_016906047.1"/>
</dbReference>
<feature type="region of interest" description="Disordered" evidence="1">
    <location>
        <begin position="47"/>
        <end position="101"/>
    </location>
</feature>
<gene>
    <name evidence="2" type="ORF">SEPMUDRAFT_150250</name>
</gene>
<evidence type="ECO:0000313" key="2">
    <source>
        <dbReference type="EMBL" id="EMF11276.1"/>
    </source>
</evidence>
<dbReference type="AlphaFoldDB" id="M3CE14"/>
<accession>M3CE14</accession>
<dbReference type="GeneID" id="27903184"/>
<dbReference type="Proteomes" id="UP000016931">
    <property type="component" value="Unassembled WGS sequence"/>
</dbReference>
<proteinExistence type="predicted"/>
<feature type="compositionally biased region" description="Basic and acidic residues" evidence="1">
    <location>
        <begin position="47"/>
        <end position="59"/>
    </location>
</feature>
<dbReference type="OMA" id="RSNTWIL"/>
<feature type="region of interest" description="Disordered" evidence="1">
    <location>
        <begin position="326"/>
        <end position="354"/>
    </location>
</feature>
<feature type="compositionally biased region" description="Basic and acidic residues" evidence="1">
    <location>
        <begin position="82"/>
        <end position="101"/>
    </location>
</feature>
<dbReference type="OrthoDB" id="5332316at2759"/>